<dbReference type="Pfam" id="PF13439">
    <property type="entry name" value="Glyco_transf_4"/>
    <property type="match status" value="1"/>
</dbReference>
<dbReference type="PANTHER" id="PTHR12526">
    <property type="entry name" value="GLYCOSYLTRANSFERASE"/>
    <property type="match status" value="1"/>
</dbReference>
<protein>
    <submittedName>
        <fullName evidence="5">Glycosyltransferase family 1 protein</fullName>
    </submittedName>
</protein>
<organism evidence="5">
    <name type="scientific">Desulfofervidus auxilii</name>
    <dbReference type="NCBI Taxonomy" id="1621989"/>
    <lineage>
        <taxon>Bacteria</taxon>
        <taxon>Pseudomonadati</taxon>
        <taxon>Thermodesulfobacteriota</taxon>
        <taxon>Candidatus Desulfofervidia</taxon>
        <taxon>Candidatus Desulfofervidales</taxon>
        <taxon>Candidatus Desulfofervidaceae</taxon>
        <taxon>Candidatus Desulfofervidus</taxon>
    </lineage>
</organism>
<keyword evidence="1" id="KW-0328">Glycosyltransferase</keyword>
<dbReference type="SUPFAM" id="SSF53756">
    <property type="entry name" value="UDP-Glycosyltransferase/glycogen phosphorylase"/>
    <property type="match status" value="1"/>
</dbReference>
<sequence length="386" mass="44208">MKVAIVTLNNPFEKIKGGIESVVYNLSKALANLGSEIWVVCLGNVKNETIEKKEGVNLWILPDKKAKGLFKRSLVFVRYGKRAISKLQNNGIEIFNGQAGHSSPLAFYKPQKAKVVLTIHTMDGENIANIKDCIRLRKIKEAVSEIIKYPILKLWRIYYLLKSDFLIFVSNVGYNESKKYYWFLKKKPYIIPNGFPKIEDFGNLKKEKKYDFIYAGRIDKRKCVDLIIKASKILNIKGLNFSIIIVGNGGWRRDIEKLIEKHNLDNIKLIGYITHDKILEHISKSKFLILPSSYESDPLVIKESLSLGVPVISSDISAHTDKIKNEFNGLLFKNLDYKSLVSVMEKALNLNDEEYDKMSKNAKESIKNRSWVDVAGEYIKFFESLS</sequence>
<dbReference type="Pfam" id="PF00534">
    <property type="entry name" value="Glycos_transf_1"/>
    <property type="match status" value="1"/>
</dbReference>
<evidence type="ECO:0000313" key="5">
    <source>
        <dbReference type="EMBL" id="HEC67279.1"/>
    </source>
</evidence>
<dbReference type="InterPro" id="IPR001296">
    <property type="entry name" value="Glyco_trans_1"/>
</dbReference>
<comment type="caution">
    <text evidence="5">The sequence shown here is derived from an EMBL/GenBank/DDBJ whole genome shotgun (WGS) entry which is preliminary data.</text>
</comment>
<keyword evidence="2" id="KW-0808">Transferase</keyword>
<dbReference type="EMBL" id="DRIH01000011">
    <property type="protein sequence ID" value="HEC67279.1"/>
    <property type="molecule type" value="Genomic_DNA"/>
</dbReference>
<dbReference type="Proteomes" id="UP000885738">
    <property type="component" value="Unassembled WGS sequence"/>
</dbReference>
<feature type="domain" description="Glycosyl transferase family 1" evidence="3">
    <location>
        <begin position="200"/>
        <end position="364"/>
    </location>
</feature>
<reference evidence="5" key="1">
    <citation type="journal article" date="2020" name="mSystems">
        <title>Genome- and Community-Level Interaction Insights into Carbon Utilization and Element Cycling Functions of Hydrothermarchaeota in Hydrothermal Sediment.</title>
        <authorList>
            <person name="Zhou Z."/>
            <person name="Liu Y."/>
            <person name="Xu W."/>
            <person name="Pan J."/>
            <person name="Luo Z.H."/>
            <person name="Li M."/>
        </authorList>
    </citation>
    <scope>NUCLEOTIDE SEQUENCE [LARGE SCALE GENOMIC DNA]</scope>
    <source>
        <strain evidence="5">HyVt-389</strain>
    </source>
</reference>
<accession>A0A7C1VWC0</accession>
<dbReference type="Gene3D" id="3.40.50.2000">
    <property type="entry name" value="Glycogen Phosphorylase B"/>
    <property type="match status" value="2"/>
</dbReference>
<dbReference type="GO" id="GO:0016757">
    <property type="term" value="F:glycosyltransferase activity"/>
    <property type="evidence" value="ECO:0007669"/>
    <property type="project" value="UniProtKB-KW"/>
</dbReference>
<dbReference type="CDD" id="cd03801">
    <property type="entry name" value="GT4_PimA-like"/>
    <property type="match status" value="1"/>
</dbReference>
<proteinExistence type="predicted"/>
<gene>
    <name evidence="5" type="ORF">ENI35_00455</name>
</gene>
<name>A0A7C1VWC0_DESA2</name>
<evidence type="ECO:0000256" key="2">
    <source>
        <dbReference type="ARBA" id="ARBA00022679"/>
    </source>
</evidence>
<dbReference type="AlphaFoldDB" id="A0A7C1VWC0"/>
<dbReference type="InterPro" id="IPR028098">
    <property type="entry name" value="Glyco_trans_4-like_N"/>
</dbReference>
<evidence type="ECO:0000259" key="4">
    <source>
        <dbReference type="Pfam" id="PF13439"/>
    </source>
</evidence>
<dbReference type="PANTHER" id="PTHR12526:SF510">
    <property type="entry name" value="D-INOSITOL 3-PHOSPHATE GLYCOSYLTRANSFERASE"/>
    <property type="match status" value="1"/>
</dbReference>
<evidence type="ECO:0000259" key="3">
    <source>
        <dbReference type="Pfam" id="PF00534"/>
    </source>
</evidence>
<feature type="domain" description="Glycosyltransferase subfamily 4-like N-terminal" evidence="4">
    <location>
        <begin position="17"/>
        <end position="195"/>
    </location>
</feature>
<evidence type="ECO:0000256" key="1">
    <source>
        <dbReference type="ARBA" id="ARBA00022676"/>
    </source>
</evidence>